<comment type="caution">
    <text evidence="1">The sequence shown here is derived from an EMBL/GenBank/DDBJ whole genome shotgun (WGS) entry which is preliminary data.</text>
</comment>
<dbReference type="AlphaFoldDB" id="A0A2T4Z148"/>
<evidence type="ECO:0000313" key="1">
    <source>
        <dbReference type="EMBL" id="PTM53455.1"/>
    </source>
</evidence>
<accession>A0A2T4Z148</accession>
<dbReference type="RefSeq" id="WP_146167350.1">
    <property type="nucleotide sequence ID" value="NZ_PZZL01000006.1"/>
</dbReference>
<sequence>MAGTRPVHASATGQSTFDCPCCGRLSRTIWGEIHHDNGGAVAIYYCRWTIGDPDHDAGIDLVIGDWGDGTTPQNRFLISMLFRRSEEASFMVVDAGPKGDNFKSLASLALSREQVIGYPVANHAFTIVDAIWDDDPRIADLLAAR</sequence>
<dbReference type="EMBL" id="PZZL01000006">
    <property type="protein sequence ID" value="PTM53455.1"/>
    <property type="molecule type" value="Genomic_DNA"/>
</dbReference>
<dbReference type="Proteomes" id="UP000241808">
    <property type="component" value="Unassembled WGS sequence"/>
</dbReference>
<evidence type="ECO:0000313" key="2">
    <source>
        <dbReference type="Proteomes" id="UP000241808"/>
    </source>
</evidence>
<keyword evidence="2" id="KW-1185">Reference proteome</keyword>
<protein>
    <submittedName>
        <fullName evidence="1">Uncharacterized protein</fullName>
    </submittedName>
</protein>
<dbReference type="OrthoDB" id="8138957at2"/>
<proteinExistence type="predicted"/>
<reference evidence="1 2" key="1">
    <citation type="submission" date="2018-04" db="EMBL/GenBank/DDBJ databases">
        <title>Genomic Encyclopedia of Archaeal and Bacterial Type Strains, Phase II (KMG-II): from individual species to whole genera.</title>
        <authorList>
            <person name="Goeker M."/>
        </authorList>
    </citation>
    <scope>NUCLEOTIDE SEQUENCE [LARGE SCALE GENOMIC DNA]</scope>
    <source>
        <strain evidence="1 2">DSM 25521</strain>
    </source>
</reference>
<gene>
    <name evidence="1" type="ORF">C8P69_106109</name>
</gene>
<organism evidence="1 2">
    <name type="scientific">Phreatobacter oligotrophus</name>
    <dbReference type="NCBI Taxonomy" id="1122261"/>
    <lineage>
        <taxon>Bacteria</taxon>
        <taxon>Pseudomonadati</taxon>
        <taxon>Pseudomonadota</taxon>
        <taxon>Alphaproteobacteria</taxon>
        <taxon>Hyphomicrobiales</taxon>
        <taxon>Phreatobacteraceae</taxon>
        <taxon>Phreatobacter</taxon>
    </lineage>
</organism>
<name>A0A2T4Z148_9HYPH</name>